<organism evidence="2 3">
    <name type="scientific">Rhodopseudomonas palustris</name>
    <dbReference type="NCBI Taxonomy" id="1076"/>
    <lineage>
        <taxon>Bacteria</taxon>
        <taxon>Pseudomonadati</taxon>
        <taxon>Pseudomonadota</taxon>
        <taxon>Alphaproteobacteria</taxon>
        <taxon>Hyphomicrobiales</taxon>
        <taxon>Nitrobacteraceae</taxon>
        <taxon>Rhodopseudomonas</taxon>
    </lineage>
</organism>
<sequence length="233" mass="25054">MDGKARVIVDAVFVSLLLLVPAFILHSEPRFAGSLAGFLLGLTATVLIGLLLIYPVAKYSHSTRTLVTRVIPLRTLLGVHVYAGIVAAFLAILHSGHNFSSPLGIALIVCTMVTVVSGFIGRYYLPQTAAELRAHQSRLAVLRSTYDLTVSEMSARAVADSSHQASVAAVQGVPLLRLVEGIADLEYAIGSQKTIKTIFVQWMGVHVVAAIAMYALLTLHIAGEVYYGLRWLS</sequence>
<accession>A0A933W137</accession>
<keyword evidence="1" id="KW-0812">Transmembrane</keyword>
<feature type="transmembrane region" description="Helical" evidence="1">
    <location>
        <begin position="75"/>
        <end position="93"/>
    </location>
</feature>
<evidence type="ECO:0000313" key="3">
    <source>
        <dbReference type="Proteomes" id="UP000782519"/>
    </source>
</evidence>
<reference evidence="2" key="1">
    <citation type="submission" date="2020-07" db="EMBL/GenBank/DDBJ databases">
        <title>Huge and variable diversity of episymbiotic CPR bacteria and DPANN archaea in groundwater ecosystems.</title>
        <authorList>
            <person name="He C.Y."/>
            <person name="Keren R."/>
            <person name="Whittaker M."/>
            <person name="Farag I.F."/>
            <person name="Doudna J."/>
            <person name="Cate J.H.D."/>
            <person name="Banfield J.F."/>
        </authorList>
    </citation>
    <scope>NUCLEOTIDE SEQUENCE</scope>
    <source>
        <strain evidence="2">NC_groundwater_1818_Pr3_B-0.1um_66_35</strain>
    </source>
</reference>
<comment type="caution">
    <text evidence="2">The sequence shown here is derived from an EMBL/GenBank/DDBJ whole genome shotgun (WGS) entry which is preliminary data.</text>
</comment>
<name>A0A933W137_RHOPL</name>
<protein>
    <submittedName>
        <fullName evidence="2">Iron reductase</fullName>
    </submittedName>
</protein>
<evidence type="ECO:0000313" key="2">
    <source>
        <dbReference type="EMBL" id="MBI5128888.1"/>
    </source>
</evidence>
<dbReference type="AlphaFoldDB" id="A0A933W137"/>
<feature type="transmembrane region" description="Helical" evidence="1">
    <location>
        <begin position="199"/>
        <end position="223"/>
    </location>
</feature>
<feature type="transmembrane region" description="Helical" evidence="1">
    <location>
        <begin position="31"/>
        <end position="54"/>
    </location>
</feature>
<proteinExistence type="predicted"/>
<keyword evidence="1" id="KW-0472">Membrane</keyword>
<feature type="transmembrane region" description="Helical" evidence="1">
    <location>
        <begin position="7"/>
        <end position="25"/>
    </location>
</feature>
<dbReference type="Proteomes" id="UP000782519">
    <property type="component" value="Unassembled WGS sequence"/>
</dbReference>
<keyword evidence="1" id="KW-1133">Transmembrane helix</keyword>
<gene>
    <name evidence="2" type="ORF">HZA66_05560</name>
</gene>
<dbReference type="EMBL" id="JACRJB010000014">
    <property type="protein sequence ID" value="MBI5128888.1"/>
    <property type="molecule type" value="Genomic_DNA"/>
</dbReference>
<feature type="transmembrane region" description="Helical" evidence="1">
    <location>
        <begin position="105"/>
        <end position="125"/>
    </location>
</feature>
<evidence type="ECO:0000256" key="1">
    <source>
        <dbReference type="SAM" id="Phobius"/>
    </source>
</evidence>